<accession>A0A6I8PP66</accession>
<dbReference type="Ensembl" id="ENSOANT00000068500.1">
    <property type="protein sequence ID" value="ENSOANP00000053456.1"/>
    <property type="gene ID" value="ENSOANG00000046865.1"/>
</dbReference>
<keyword evidence="3" id="KW-1185">Reference proteome</keyword>
<proteinExistence type="predicted"/>
<dbReference type="GeneTree" id="ENSGT00970000197265"/>
<dbReference type="InParanoid" id="A0A6I8PP66"/>
<dbReference type="Bgee" id="ENSOANG00000046865">
    <property type="expression patterns" value="Expressed in heart and 7 other cell types or tissues"/>
</dbReference>
<feature type="compositionally biased region" description="Pro residues" evidence="1">
    <location>
        <begin position="56"/>
        <end position="68"/>
    </location>
</feature>
<feature type="region of interest" description="Disordered" evidence="1">
    <location>
        <begin position="52"/>
        <end position="121"/>
    </location>
</feature>
<reference evidence="2" key="3">
    <citation type="submission" date="2025-09" db="UniProtKB">
        <authorList>
            <consortium name="Ensembl"/>
        </authorList>
    </citation>
    <scope>IDENTIFICATION</scope>
    <source>
        <strain evidence="2">Glennie</strain>
    </source>
</reference>
<evidence type="ECO:0000313" key="2">
    <source>
        <dbReference type="Ensembl" id="ENSOANP00000053456.1"/>
    </source>
</evidence>
<protein>
    <recommendedName>
        <fullName evidence="4">Zinc finger protein 692</fullName>
    </recommendedName>
</protein>
<evidence type="ECO:0000256" key="1">
    <source>
        <dbReference type="SAM" id="MobiDB-lite"/>
    </source>
</evidence>
<reference evidence="2 3" key="1">
    <citation type="journal article" date="2008" name="Nature">
        <title>Genome analysis of the platypus reveals unique signatures of evolution.</title>
        <authorList>
            <person name="Warren W.C."/>
            <person name="Hillier L.W."/>
            <person name="Marshall Graves J.A."/>
            <person name="Birney E."/>
            <person name="Ponting C.P."/>
            <person name="Grutzner F."/>
            <person name="Belov K."/>
            <person name="Miller W."/>
            <person name="Clarke L."/>
            <person name="Chinwalla A.T."/>
            <person name="Yang S.P."/>
            <person name="Heger A."/>
            <person name="Locke D.P."/>
            <person name="Miethke P."/>
            <person name="Waters P.D."/>
            <person name="Veyrunes F."/>
            <person name="Fulton L."/>
            <person name="Fulton B."/>
            <person name="Graves T."/>
            <person name="Wallis J."/>
            <person name="Puente X.S."/>
            <person name="Lopez-Otin C."/>
            <person name="Ordonez G.R."/>
            <person name="Eichler E.E."/>
            <person name="Chen L."/>
            <person name="Cheng Z."/>
            <person name="Deakin J.E."/>
            <person name="Alsop A."/>
            <person name="Thompson K."/>
            <person name="Kirby P."/>
            <person name="Papenfuss A.T."/>
            <person name="Wakefield M.J."/>
            <person name="Olender T."/>
            <person name="Lancet D."/>
            <person name="Huttley G.A."/>
            <person name="Smit A.F."/>
            <person name="Pask A."/>
            <person name="Temple-Smith P."/>
            <person name="Batzer M.A."/>
            <person name="Walker J.A."/>
            <person name="Konkel M.K."/>
            <person name="Harris R.S."/>
            <person name="Whittington C.M."/>
            <person name="Wong E.S."/>
            <person name="Gemmell N.J."/>
            <person name="Buschiazzo E."/>
            <person name="Vargas Jentzsch I.M."/>
            <person name="Merkel A."/>
            <person name="Schmitz J."/>
            <person name="Zemann A."/>
            <person name="Churakov G."/>
            <person name="Kriegs J.O."/>
            <person name="Brosius J."/>
            <person name="Murchison E.P."/>
            <person name="Sachidanandam R."/>
            <person name="Smith C."/>
            <person name="Hannon G.J."/>
            <person name="Tsend-Ayush E."/>
            <person name="McMillan D."/>
            <person name="Attenborough R."/>
            <person name="Rens W."/>
            <person name="Ferguson-Smith M."/>
            <person name="Lefevre C.M."/>
            <person name="Sharp J.A."/>
            <person name="Nicholas K.R."/>
            <person name="Ray D.A."/>
            <person name="Kube M."/>
            <person name="Reinhardt R."/>
            <person name="Pringle T.H."/>
            <person name="Taylor J."/>
            <person name="Jones R.C."/>
            <person name="Nixon B."/>
            <person name="Dacheux J.L."/>
            <person name="Niwa H."/>
            <person name="Sekita Y."/>
            <person name="Huang X."/>
            <person name="Stark A."/>
            <person name="Kheradpour P."/>
            <person name="Kellis M."/>
            <person name="Flicek P."/>
            <person name="Chen Y."/>
            <person name="Webber C."/>
            <person name="Hardison R."/>
            <person name="Nelson J."/>
            <person name="Hallsworth-Pepin K."/>
            <person name="Delehaunty K."/>
            <person name="Markovic C."/>
            <person name="Minx P."/>
            <person name="Feng Y."/>
            <person name="Kremitzki C."/>
            <person name="Mitreva M."/>
            <person name="Glasscock J."/>
            <person name="Wylie T."/>
            <person name="Wohldmann P."/>
            <person name="Thiru P."/>
            <person name="Nhan M.N."/>
            <person name="Pohl C.S."/>
            <person name="Smith S.M."/>
            <person name="Hou S."/>
            <person name="Nefedov M."/>
            <person name="de Jong P.J."/>
            <person name="Renfree M.B."/>
            <person name="Mardis E.R."/>
            <person name="Wilson R.K."/>
        </authorList>
    </citation>
    <scope>NUCLEOTIDE SEQUENCE [LARGE SCALE GENOMIC DNA]</scope>
    <source>
        <strain evidence="2 3">Glennie</strain>
    </source>
</reference>
<evidence type="ECO:0000313" key="3">
    <source>
        <dbReference type="Proteomes" id="UP000002279"/>
    </source>
</evidence>
<dbReference type="AlphaFoldDB" id="A0A6I8PP66"/>
<reference evidence="2" key="2">
    <citation type="submission" date="2025-08" db="UniProtKB">
        <authorList>
            <consortium name="Ensembl"/>
        </authorList>
    </citation>
    <scope>IDENTIFICATION</scope>
    <source>
        <strain evidence="2">Glennie</strain>
    </source>
</reference>
<evidence type="ECO:0008006" key="4">
    <source>
        <dbReference type="Google" id="ProtNLM"/>
    </source>
</evidence>
<organism evidence="2 3">
    <name type="scientific">Ornithorhynchus anatinus</name>
    <name type="common">Duckbill platypus</name>
    <dbReference type="NCBI Taxonomy" id="9258"/>
    <lineage>
        <taxon>Eukaryota</taxon>
        <taxon>Metazoa</taxon>
        <taxon>Chordata</taxon>
        <taxon>Craniata</taxon>
        <taxon>Vertebrata</taxon>
        <taxon>Euteleostomi</taxon>
        <taxon>Mammalia</taxon>
        <taxon>Monotremata</taxon>
        <taxon>Ornithorhynchidae</taxon>
        <taxon>Ornithorhynchus</taxon>
    </lineage>
</organism>
<dbReference type="Proteomes" id="UP000002279">
    <property type="component" value="Chromosome X3"/>
</dbReference>
<feature type="compositionally biased region" description="Low complexity" evidence="1">
    <location>
        <begin position="69"/>
        <end position="98"/>
    </location>
</feature>
<name>A0A6I8PP66_ORNAN</name>
<sequence>EDSSGAARRRREPDARRGRCRIRLGGHMERWCLLKDRLGFALHSQLARFLLDRCAGPPPDPRRPPSPPSATTRPARPAPLPAAAGARLPPGPSASPRAQPAGAPIPLSPQVQLPRLRALHR</sequence>